<evidence type="ECO:0000313" key="12">
    <source>
        <dbReference type="EMBL" id="KAK8981696.1"/>
    </source>
</evidence>
<keyword evidence="5" id="KW-0812">Transmembrane</keyword>
<keyword evidence="11" id="KW-0472">Membrane</keyword>
<dbReference type="InterPro" id="IPR002401">
    <property type="entry name" value="Cyt_P450_E_grp-I"/>
</dbReference>
<evidence type="ECO:0008006" key="14">
    <source>
        <dbReference type="Google" id="ProtNLM"/>
    </source>
</evidence>
<keyword evidence="8" id="KW-0560">Oxidoreductase</keyword>
<evidence type="ECO:0000313" key="13">
    <source>
        <dbReference type="Proteomes" id="UP001396334"/>
    </source>
</evidence>
<evidence type="ECO:0000256" key="7">
    <source>
        <dbReference type="ARBA" id="ARBA00022989"/>
    </source>
</evidence>
<evidence type="ECO:0000256" key="1">
    <source>
        <dbReference type="ARBA" id="ARBA00001971"/>
    </source>
</evidence>
<keyword evidence="6" id="KW-0479">Metal-binding</keyword>
<evidence type="ECO:0000256" key="8">
    <source>
        <dbReference type="ARBA" id="ARBA00023002"/>
    </source>
</evidence>
<dbReference type="Proteomes" id="UP001396334">
    <property type="component" value="Unassembled WGS sequence"/>
</dbReference>
<evidence type="ECO:0000256" key="9">
    <source>
        <dbReference type="ARBA" id="ARBA00023004"/>
    </source>
</evidence>
<dbReference type="InterPro" id="IPR036396">
    <property type="entry name" value="Cyt_P450_sf"/>
</dbReference>
<proteinExistence type="inferred from homology"/>
<evidence type="ECO:0000256" key="6">
    <source>
        <dbReference type="ARBA" id="ARBA00022723"/>
    </source>
</evidence>
<dbReference type="Pfam" id="PF00067">
    <property type="entry name" value="p450"/>
    <property type="match status" value="1"/>
</dbReference>
<keyword evidence="9" id="KW-0408">Iron</keyword>
<dbReference type="EMBL" id="JBBPBN010000089">
    <property type="protein sequence ID" value="KAK8981696.1"/>
    <property type="molecule type" value="Genomic_DNA"/>
</dbReference>
<evidence type="ECO:0000256" key="3">
    <source>
        <dbReference type="ARBA" id="ARBA00010617"/>
    </source>
</evidence>
<comment type="similarity">
    <text evidence="3">Belongs to the cytochrome P450 family.</text>
</comment>
<accession>A0ABR2NZZ0</accession>
<organism evidence="12 13">
    <name type="scientific">Hibiscus sabdariffa</name>
    <name type="common">roselle</name>
    <dbReference type="NCBI Taxonomy" id="183260"/>
    <lineage>
        <taxon>Eukaryota</taxon>
        <taxon>Viridiplantae</taxon>
        <taxon>Streptophyta</taxon>
        <taxon>Embryophyta</taxon>
        <taxon>Tracheophyta</taxon>
        <taxon>Spermatophyta</taxon>
        <taxon>Magnoliopsida</taxon>
        <taxon>eudicotyledons</taxon>
        <taxon>Gunneridae</taxon>
        <taxon>Pentapetalae</taxon>
        <taxon>rosids</taxon>
        <taxon>malvids</taxon>
        <taxon>Malvales</taxon>
        <taxon>Malvaceae</taxon>
        <taxon>Malvoideae</taxon>
        <taxon>Hibiscus</taxon>
    </lineage>
</organism>
<protein>
    <recommendedName>
        <fullName evidence="14">Cytochrome P450</fullName>
    </recommendedName>
</protein>
<comment type="cofactor">
    <cofactor evidence="1">
        <name>heme</name>
        <dbReference type="ChEBI" id="CHEBI:30413"/>
    </cofactor>
</comment>
<dbReference type="PRINTS" id="PR00463">
    <property type="entry name" value="EP450I"/>
</dbReference>
<dbReference type="SUPFAM" id="SSF48264">
    <property type="entry name" value="Cytochrome P450"/>
    <property type="match status" value="1"/>
</dbReference>
<keyword evidence="4" id="KW-0349">Heme</keyword>
<reference evidence="12 13" key="1">
    <citation type="journal article" date="2024" name="G3 (Bethesda)">
        <title>Genome assembly of Hibiscus sabdariffa L. provides insights into metabolisms of medicinal natural products.</title>
        <authorList>
            <person name="Kim T."/>
        </authorList>
    </citation>
    <scope>NUCLEOTIDE SEQUENCE [LARGE SCALE GENOMIC DNA]</scope>
    <source>
        <strain evidence="12">TK-2024</strain>
        <tissue evidence="12">Old leaves</tissue>
    </source>
</reference>
<dbReference type="InterPro" id="IPR050665">
    <property type="entry name" value="Cytochrome_P450_Monooxygen"/>
</dbReference>
<comment type="subcellular location">
    <subcellularLocation>
        <location evidence="2">Membrane</location>
        <topology evidence="2">Single-pass membrane protein</topology>
    </subcellularLocation>
</comment>
<gene>
    <name evidence="12" type="ORF">V6N11_028104</name>
</gene>
<keyword evidence="10" id="KW-0503">Monooxygenase</keyword>
<dbReference type="PANTHER" id="PTHR24282">
    <property type="entry name" value="CYTOCHROME P450 FAMILY MEMBER"/>
    <property type="match status" value="1"/>
</dbReference>
<name>A0ABR2NZZ0_9ROSI</name>
<evidence type="ECO:0000256" key="4">
    <source>
        <dbReference type="ARBA" id="ARBA00022617"/>
    </source>
</evidence>
<keyword evidence="13" id="KW-1185">Reference proteome</keyword>
<keyword evidence="7" id="KW-1133">Transmembrane helix</keyword>
<comment type="caution">
    <text evidence="12">The sequence shown here is derived from an EMBL/GenBank/DDBJ whole genome shotgun (WGS) entry which is preliminary data.</text>
</comment>
<evidence type="ECO:0000256" key="11">
    <source>
        <dbReference type="ARBA" id="ARBA00023136"/>
    </source>
</evidence>
<evidence type="ECO:0000256" key="2">
    <source>
        <dbReference type="ARBA" id="ARBA00004167"/>
    </source>
</evidence>
<dbReference type="InterPro" id="IPR001128">
    <property type="entry name" value="Cyt_P450"/>
</dbReference>
<sequence length="126" mass="14638">MSMRDVIEECKLFYFAGQETTANLLTWTMIVLSMHPEWQERARDEVFRVFRNDNTPTNYDNLNRLKIQGCSCLCHCTSCIEIKSNGGDNVMEFKPERFSEGMVEATKDKASHYPFGHDLTLIRFVS</sequence>
<evidence type="ECO:0000256" key="5">
    <source>
        <dbReference type="ARBA" id="ARBA00022692"/>
    </source>
</evidence>
<dbReference type="PANTHER" id="PTHR24282:SF255">
    <property type="entry name" value="CYTOCHROME P450 72A11-RELATED"/>
    <property type="match status" value="1"/>
</dbReference>
<evidence type="ECO:0000256" key="10">
    <source>
        <dbReference type="ARBA" id="ARBA00023033"/>
    </source>
</evidence>
<dbReference type="Gene3D" id="1.10.630.10">
    <property type="entry name" value="Cytochrome P450"/>
    <property type="match status" value="1"/>
</dbReference>